<evidence type="ECO:0000256" key="3">
    <source>
        <dbReference type="ARBA" id="ARBA00022741"/>
    </source>
</evidence>
<dbReference type="GO" id="GO:0052929">
    <property type="term" value="F:ATP:3'-cytidine-cytidine-tRNA adenylyltransferase activity"/>
    <property type="evidence" value="ECO:0007669"/>
    <property type="project" value="TreeGrafter"/>
</dbReference>
<dbReference type="GO" id="GO:0003723">
    <property type="term" value="F:RNA binding"/>
    <property type="evidence" value="ECO:0007669"/>
    <property type="project" value="UniProtKB-KW"/>
</dbReference>
<gene>
    <name evidence="8" type="ORF">NDN08_000673</name>
</gene>
<dbReference type="Pfam" id="PF01743">
    <property type="entry name" value="PolyA_pol"/>
    <property type="match status" value="1"/>
</dbReference>
<dbReference type="FunFam" id="3.30.460.10:FF:000019">
    <property type="entry name" value="tRNA nucleotidyltransferase cca2"/>
    <property type="match status" value="1"/>
</dbReference>
<dbReference type="GO" id="GO:0000166">
    <property type="term" value="F:nucleotide binding"/>
    <property type="evidence" value="ECO:0007669"/>
    <property type="project" value="UniProtKB-KW"/>
</dbReference>
<evidence type="ECO:0000313" key="8">
    <source>
        <dbReference type="EMBL" id="KAJ8904146.1"/>
    </source>
</evidence>
<dbReference type="InterPro" id="IPR032828">
    <property type="entry name" value="PolyA_RNA-bd"/>
</dbReference>
<sequence length="490" mass="55121">MGSQETDKMTSKRKRDWADSPIPLSSLEEKIFGFLVKVLKDERRKTVLRVAGGWVRDKLLQLACDDIDIDIALDDISGKDFAHIVEGHLEKSSEHSSVAVIHMNPDKSKHLETARIKIFDVWIDLVNLRTETYADSSRVPDIVFGTAEEDALRRDLTINALFYNINDGVVEDLTGSGLTDLREGIIRTPLEPRTTFLDDPLRALRAIRFAGKLGFKVSPDIIEACRLPEVRSALEAKVSKERIGVEVDKMLCSGSPLTCVSLLHDLSLFTSVFLPNGMPKMDPLEFEIEEAPMRCLNTVSKFLSTLESSERSLPKELLRIGLFASLLRPFGGKNVHSAESKPNRPVTVAAHIIRHCLKLRGRDADEVNIIHVCSAKLENPSFVRNRLNLGTLVRESKELLPTVLLHSQSQNEDISAEEIHRTIIEMKLENAASLKPLLNGKQVMKLLPKLPKGPELGEIMQEQIEWQLANQEVKEDQCKQWIAEKHVNFL</sequence>
<comment type="similarity">
    <text evidence="1 5">Belongs to the tRNA nucleotidyltransferase/poly(A) polymerase family.</text>
</comment>
<dbReference type="InterPro" id="IPR043519">
    <property type="entry name" value="NT_sf"/>
</dbReference>
<dbReference type="Gene3D" id="1.10.3090.10">
    <property type="entry name" value="cca-adding enzyme, domain 2"/>
    <property type="match status" value="1"/>
</dbReference>
<evidence type="ECO:0000256" key="2">
    <source>
        <dbReference type="ARBA" id="ARBA00022679"/>
    </source>
</evidence>
<keyword evidence="9" id="KW-1185">Reference proteome</keyword>
<evidence type="ECO:0000256" key="5">
    <source>
        <dbReference type="RuleBase" id="RU003953"/>
    </source>
</evidence>
<dbReference type="GO" id="GO:0052927">
    <property type="term" value="F:CC tRNA cytidylyltransferase activity"/>
    <property type="evidence" value="ECO:0007669"/>
    <property type="project" value="TreeGrafter"/>
</dbReference>
<proteinExistence type="inferred from homology"/>
<feature type="domain" description="Poly A polymerase head" evidence="6">
    <location>
        <begin position="48"/>
        <end position="187"/>
    </location>
</feature>
<reference evidence="8 9" key="1">
    <citation type="journal article" date="2023" name="Nat. Commun.">
        <title>Origin of minicircular mitochondrial genomes in red algae.</title>
        <authorList>
            <person name="Lee Y."/>
            <person name="Cho C.H."/>
            <person name="Lee Y.M."/>
            <person name="Park S.I."/>
            <person name="Yang J.H."/>
            <person name="West J.A."/>
            <person name="Bhattacharya D."/>
            <person name="Yoon H.S."/>
        </authorList>
    </citation>
    <scope>NUCLEOTIDE SEQUENCE [LARGE SCALE GENOMIC DNA]</scope>
    <source>
        <strain evidence="8 9">CCMP1338</strain>
        <tissue evidence="8">Whole cell</tissue>
    </source>
</reference>
<name>A0AAV8UNR8_9RHOD</name>
<comment type="caution">
    <text evidence="8">The sequence shown here is derived from an EMBL/GenBank/DDBJ whole genome shotgun (WGS) entry which is preliminary data.</text>
</comment>
<feature type="domain" description="tRNA nucleotidyltransferase/poly(A) polymerase RNA and SrmB- binding" evidence="7">
    <location>
        <begin position="215"/>
        <end position="273"/>
    </location>
</feature>
<evidence type="ECO:0000313" key="9">
    <source>
        <dbReference type="Proteomes" id="UP001157974"/>
    </source>
</evidence>
<dbReference type="InterPro" id="IPR002646">
    <property type="entry name" value="PolA_pol_head_dom"/>
</dbReference>
<dbReference type="GO" id="GO:0001680">
    <property type="term" value="P:tRNA 3'-terminal CCA addition"/>
    <property type="evidence" value="ECO:0007669"/>
    <property type="project" value="TreeGrafter"/>
</dbReference>
<dbReference type="Pfam" id="PF12627">
    <property type="entry name" value="PolyA_pol_RNAbd"/>
    <property type="match status" value="1"/>
</dbReference>
<dbReference type="CDD" id="cd05398">
    <property type="entry name" value="NT_ClassII-CCAase"/>
    <property type="match status" value="1"/>
</dbReference>
<dbReference type="Proteomes" id="UP001157974">
    <property type="component" value="Unassembled WGS sequence"/>
</dbReference>
<evidence type="ECO:0008006" key="10">
    <source>
        <dbReference type="Google" id="ProtNLM"/>
    </source>
</evidence>
<dbReference type="GO" id="GO:0005739">
    <property type="term" value="C:mitochondrion"/>
    <property type="evidence" value="ECO:0007669"/>
    <property type="project" value="UniProtKB-ARBA"/>
</dbReference>
<evidence type="ECO:0000256" key="4">
    <source>
        <dbReference type="ARBA" id="ARBA00022884"/>
    </source>
</evidence>
<dbReference type="Gene3D" id="3.30.460.10">
    <property type="entry name" value="Beta Polymerase, domain 2"/>
    <property type="match status" value="1"/>
</dbReference>
<dbReference type="PANTHER" id="PTHR13734:SF5">
    <property type="entry name" value="CCA TRNA NUCLEOTIDYLTRANSFERASE, MITOCHONDRIAL"/>
    <property type="match status" value="1"/>
</dbReference>
<evidence type="ECO:0000256" key="1">
    <source>
        <dbReference type="ARBA" id="ARBA00007265"/>
    </source>
</evidence>
<keyword evidence="3" id="KW-0547">Nucleotide-binding</keyword>
<organism evidence="8 9">
    <name type="scientific">Rhodosorus marinus</name>
    <dbReference type="NCBI Taxonomy" id="101924"/>
    <lineage>
        <taxon>Eukaryota</taxon>
        <taxon>Rhodophyta</taxon>
        <taxon>Stylonematophyceae</taxon>
        <taxon>Stylonematales</taxon>
        <taxon>Stylonemataceae</taxon>
        <taxon>Rhodosorus</taxon>
    </lineage>
</organism>
<accession>A0AAV8UNR8</accession>
<dbReference type="EMBL" id="JAMWBK010000006">
    <property type="protein sequence ID" value="KAJ8904146.1"/>
    <property type="molecule type" value="Genomic_DNA"/>
</dbReference>
<evidence type="ECO:0000259" key="6">
    <source>
        <dbReference type="Pfam" id="PF01743"/>
    </source>
</evidence>
<dbReference type="SUPFAM" id="SSF81891">
    <property type="entry name" value="Poly A polymerase C-terminal region-like"/>
    <property type="match status" value="1"/>
</dbReference>
<dbReference type="AlphaFoldDB" id="A0AAV8UNR8"/>
<keyword evidence="4 5" id="KW-0694">RNA-binding</keyword>
<evidence type="ECO:0000259" key="7">
    <source>
        <dbReference type="Pfam" id="PF12627"/>
    </source>
</evidence>
<dbReference type="SUPFAM" id="SSF81301">
    <property type="entry name" value="Nucleotidyltransferase"/>
    <property type="match status" value="1"/>
</dbReference>
<protein>
    <recommendedName>
        <fullName evidence="10">Poly A polymerase head domain-containing protein</fullName>
    </recommendedName>
</protein>
<dbReference type="PANTHER" id="PTHR13734">
    <property type="entry name" value="TRNA-NUCLEOTIDYLTRANSFERASE"/>
    <property type="match status" value="1"/>
</dbReference>
<keyword evidence="2 5" id="KW-0808">Transferase</keyword>